<dbReference type="InterPro" id="IPR018060">
    <property type="entry name" value="HTH_AraC"/>
</dbReference>
<keyword evidence="2" id="KW-0238">DNA-binding</keyword>
<name>A0A7M2RH76_9FIRM</name>
<evidence type="ECO:0000313" key="6">
    <source>
        <dbReference type="Proteomes" id="UP000593601"/>
    </source>
</evidence>
<proteinExistence type="predicted"/>
<dbReference type="InterPro" id="IPR018062">
    <property type="entry name" value="HTH_AraC-typ_CS"/>
</dbReference>
<dbReference type="AlphaFoldDB" id="A0A7M2RH76"/>
<evidence type="ECO:0000256" key="3">
    <source>
        <dbReference type="ARBA" id="ARBA00023163"/>
    </source>
</evidence>
<feature type="domain" description="HTH araC/xylS-type" evidence="4">
    <location>
        <begin position="179"/>
        <end position="278"/>
    </location>
</feature>
<organism evidence="5 6">
    <name type="scientific">Blautia liquoris</name>
    <dbReference type="NCBI Taxonomy" id="2779518"/>
    <lineage>
        <taxon>Bacteria</taxon>
        <taxon>Bacillati</taxon>
        <taxon>Bacillota</taxon>
        <taxon>Clostridia</taxon>
        <taxon>Lachnospirales</taxon>
        <taxon>Lachnospiraceae</taxon>
        <taxon>Blautia</taxon>
    </lineage>
</organism>
<dbReference type="SUPFAM" id="SSF51215">
    <property type="entry name" value="Regulatory protein AraC"/>
    <property type="match status" value="1"/>
</dbReference>
<sequence>MAAYPLDRIHIDHVFRNQPYKMREAHQHARYELYYLADISSMGTVTIADKTYPLTKNCLVLIDQHTLHRNDLSQTAHHERYLLELDPDIFDSDSDKLVHVPIALFFKQHTGVHQLDSSTLLQVEQVLLSIYDESLFNENYFEDLVRLRVLEIILLLNRFFEKQTLTNGKFSMAQKQTIVPVVKYINEHFSEDLSLTHLAEQFYLSKAYLARAFRAGTGQTLHAYLNDCRLKHAQRLLLLYPSYTIDEVAELCGFHSTSYFIKQFRLHTEMTPVQFRKTY</sequence>
<dbReference type="PANTHER" id="PTHR43280:SF28">
    <property type="entry name" value="HTH-TYPE TRANSCRIPTIONAL ACTIVATOR RHAS"/>
    <property type="match status" value="1"/>
</dbReference>
<evidence type="ECO:0000313" key="5">
    <source>
        <dbReference type="EMBL" id="QOV18690.1"/>
    </source>
</evidence>
<dbReference type="EMBL" id="CP063304">
    <property type="protein sequence ID" value="QOV18690.1"/>
    <property type="molecule type" value="Genomic_DNA"/>
</dbReference>
<dbReference type="RefSeq" id="WP_193735052.1">
    <property type="nucleotide sequence ID" value="NZ_CP063304.1"/>
</dbReference>
<keyword evidence="6" id="KW-1185">Reference proteome</keyword>
<protein>
    <submittedName>
        <fullName evidence="5">Helix-turn-helix transcriptional regulator</fullName>
    </submittedName>
</protein>
<dbReference type="PROSITE" id="PS01124">
    <property type="entry name" value="HTH_ARAC_FAMILY_2"/>
    <property type="match status" value="1"/>
</dbReference>
<evidence type="ECO:0000259" key="4">
    <source>
        <dbReference type="PROSITE" id="PS01124"/>
    </source>
</evidence>
<reference evidence="5 6" key="1">
    <citation type="submission" date="2020-10" db="EMBL/GenBank/DDBJ databases">
        <title>Blautia liquoris sp.nov., isolated from the mud in a fermentation cellar used for the production of Chinese strong-flavoured liquor.</title>
        <authorList>
            <person name="Lu L."/>
        </authorList>
    </citation>
    <scope>NUCLEOTIDE SEQUENCE [LARGE SCALE GENOMIC DNA]</scope>
    <source>
        <strain evidence="5 6">LZLJ-3</strain>
    </source>
</reference>
<evidence type="ECO:0000256" key="1">
    <source>
        <dbReference type="ARBA" id="ARBA00023015"/>
    </source>
</evidence>
<dbReference type="SUPFAM" id="SSF46689">
    <property type="entry name" value="Homeodomain-like"/>
    <property type="match status" value="2"/>
</dbReference>
<dbReference type="SMART" id="SM00342">
    <property type="entry name" value="HTH_ARAC"/>
    <property type="match status" value="1"/>
</dbReference>
<dbReference type="KEGG" id="bliq:INP51_11830"/>
<keyword evidence="1" id="KW-0805">Transcription regulation</keyword>
<dbReference type="PROSITE" id="PS00041">
    <property type="entry name" value="HTH_ARAC_FAMILY_1"/>
    <property type="match status" value="1"/>
</dbReference>
<dbReference type="Pfam" id="PF12833">
    <property type="entry name" value="HTH_18"/>
    <property type="match status" value="1"/>
</dbReference>
<dbReference type="Gene3D" id="1.10.10.60">
    <property type="entry name" value="Homeodomain-like"/>
    <property type="match status" value="2"/>
</dbReference>
<dbReference type="Proteomes" id="UP000593601">
    <property type="component" value="Chromosome"/>
</dbReference>
<accession>A0A7M2RH76</accession>
<evidence type="ECO:0000256" key="2">
    <source>
        <dbReference type="ARBA" id="ARBA00023125"/>
    </source>
</evidence>
<keyword evidence="3" id="KW-0804">Transcription</keyword>
<gene>
    <name evidence="5" type="ORF">INP51_11830</name>
</gene>
<dbReference type="InterPro" id="IPR037923">
    <property type="entry name" value="HTH-like"/>
</dbReference>
<dbReference type="PANTHER" id="PTHR43280">
    <property type="entry name" value="ARAC-FAMILY TRANSCRIPTIONAL REGULATOR"/>
    <property type="match status" value="1"/>
</dbReference>
<dbReference type="GO" id="GO:0003700">
    <property type="term" value="F:DNA-binding transcription factor activity"/>
    <property type="evidence" value="ECO:0007669"/>
    <property type="project" value="InterPro"/>
</dbReference>
<dbReference type="GO" id="GO:0043565">
    <property type="term" value="F:sequence-specific DNA binding"/>
    <property type="evidence" value="ECO:0007669"/>
    <property type="project" value="InterPro"/>
</dbReference>
<dbReference type="InterPro" id="IPR009057">
    <property type="entry name" value="Homeodomain-like_sf"/>
</dbReference>